<dbReference type="EMBL" id="MT141906">
    <property type="protein sequence ID" value="QJA71866.1"/>
    <property type="molecule type" value="Genomic_DNA"/>
</dbReference>
<proteinExistence type="predicted"/>
<sequence>MADSSYLPKVYKKNGGDALIVASGGYIDVESSGELRIAGTAITATAAEINALGSAVTGTTASSYTVDSDAVTGKIKILVAAGASDKTLTLTNTALTDNRTITFPNQTGTVSLSASDSLVAGADGTAGTVTIYPATATNGSIVISATNSGAARVLTITNEAQTQSTTFKIPDCGATAGAQFVCVNSDHSVVITAAADRAVSLGGDLTTAGNVVFSGAFNATIAVPSSSTWTLPTGGGTLALSTGAETGTTNASFTVDSDSAAAKIALNTNSATGDFTLSLVPANLTAARTVSFADASGTVMVLDNGGSQTAAGDFVLTGTVDFQGNLSASAGNPAIDLSGSTGAFTTSSGTNTLSGNVVGPANVTFTFAASSGTFQTSTGTNTLNGNVVIAGSKTLTTGTGAATLKGSATFDTTKTLTFGAAAGGTATPITMYSLTANKGALILAVADAATDHATTLTNSALNGAAATITLPATTCTLPGVGLANIFTAVQSVAIDDASNTAVTDTLTLKHTTSGAPGAGIGAGISVTIENDTDATTESASIDFVETTDGTKASLDTDMVISTMLAGTVTEAVRLDASDQSLTVGRNATDANGLNQVRVFPLTQNTGSLLVTATANSGNTVTSLTNAAMGQATALVIPDPANVDGRVVLAAGTNAVILTTTGATALTVPTTGTLATLAGTEALTNKTIDGDSNTVQDLGPATAKVGVAGVRGGAVPVAGLSIGVVFNMDNTAGSSTWTNSTGQSFRILSTQFVKTDAVSGGAGDTVQLLNAANAITDALAMNCADGTVKNFGTIDDAYNVIANGGTLVCTTVKGTDHCECEVSVVGMLV</sequence>
<protein>
    <submittedName>
        <fullName evidence="1">Uncharacterized protein</fullName>
    </submittedName>
</protein>
<organism evidence="1">
    <name type="scientific">viral metagenome</name>
    <dbReference type="NCBI Taxonomy" id="1070528"/>
    <lineage>
        <taxon>unclassified sequences</taxon>
        <taxon>metagenomes</taxon>
        <taxon>organismal metagenomes</taxon>
    </lineage>
</organism>
<dbReference type="AlphaFoldDB" id="A0A6M3J8S7"/>
<evidence type="ECO:0000313" key="1">
    <source>
        <dbReference type="EMBL" id="QJA65675.1"/>
    </source>
</evidence>
<gene>
    <name evidence="2" type="ORF">MM415A03015_0003</name>
    <name evidence="1" type="ORF">MM415B00382_0065</name>
</gene>
<name>A0A6M3J8S7_9ZZZZ</name>
<accession>A0A6M3J8S7</accession>
<dbReference type="EMBL" id="MT141542">
    <property type="protein sequence ID" value="QJA65675.1"/>
    <property type="molecule type" value="Genomic_DNA"/>
</dbReference>
<evidence type="ECO:0000313" key="2">
    <source>
        <dbReference type="EMBL" id="QJA71866.1"/>
    </source>
</evidence>
<reference evidence="1" key="1">
    <citation type="submission" date="2020-03" db="EMBL/GenBank/DDBJ databases">
        <title>The deep terrestrial virosphere.</title>
        <authorList>
            <person name="Holmfeldt K."/>
            <person name="Nilsson E."/>
            <person name="Simone D."/>
            <person name="Lopez-Fernandez M."/>
            <person name="Wu X."/>
            <person name="de Brujin I."/>
            <person name="Lundin D."/>
            <person name="Andersson A."/>
            <person name="Bertilsson S."/>
            <person name="Dopson M."/>
        </authorList>
    </citation>
    <scope>NUCLEOTIDE SEQUENCE</scope>
    <source>
        <strain evidence="2">MM415A03015</strain>
        <strain evidence="1">MM415B00382</strain>
    </source>
</reference>